<dbReference type="AlphaFoldDB" id="A0A9P3UPU5"/>
<reference evidence="2" key="1">
    <citation type="submission" date="2022-07" db="EMBL/GenBank/DDBJ databases">
        <title>The genome of Lyophyllum shimeji provides insight into the initial evolution of ectomycorrhizal fungal genome.</title>
        <authorList>
            <person name="Kobayashi Y."/>
            <person name="Shibata T."/>
            <person name="Hirakawa H."/>
            <person name="Shigenobu S."/>
            <person name="Nishiyama T."/>
            <person name="Yamada A."/>
            <person name="Hasebe M."/>
            <person name="Kawaguchi M."/>
        </authorList>
    </citation>
    <scope>NUCLEOTIDE SEQUENCE</scope>
    <source>
        <strain evidence="2">AT787</strain>
    </source>
</reference>
<dbReference type="Proteomes" id="UP001063166">
    <property type="component" value="Unassembled WGS sequence"/>
</dbReference>
<evidence type="ECO:0000313" key="3">
    <source>
        <dbReference type="Proteomes" id="UP001063166"/>
    </source>
</evidence>
<proteinExistence type="predicted"/>
<sequence length="267" mass="29317">MHQIKGTGEKGARIPGNTLTSRTRYSASALRAKRAHALTALATIATINRKSFLSLFYARLPHALVVTVFHVAGDASTCLRSIRRTGFSKTSVFQTASDESYSRTPFSALYALKESPKHPERAVRGLMDSCFSREARLESYVASMLSAVSGRNRTCRLERHAGRGQCDRGGGRDRAALLEHCDIKDAGRPMIMMSNVKAPIVMVVGMLRTVRTNFATIKGSVGRSASTEGVEQDVHGDEEELRRLIGKTSDRLANENERNNTSSDQRS</sequence>
<feature type="region of interest" description="Disordered" evidence="1">
    <location>
        <begin position="245"/>
        <end position="267"/>
    </location>
</feature>
<dbReference type="EMBL" id="BRPK01000013">
    <property type="protein sequence ID" value="GLB43179.1"/>
    <property type="molecule type" value="Genomic_DNA"/>
</dbReference>
<feature type="compositionally biased region" description="Basic and acidic residues" evidence="1">
    <location>
        <begin position="245"/>
        <end position="258"/>
    </location>
</feature>
<evidence type="ECO:0000256" key="1">
    <source>
        <dbReference type="SAM" id="MobiDB-lite"/>
    </source>
</evidence>
<protein>
    <submittedName>
        <fullName evidence="2">Uncharacterized protein</fullName>
    </submittedName>
</protein>
<keyword evidence="3" id="KW-1185">Reference proteome</keyword>
<evidence type="ECO:0000313" key="2">
    <source>
        <dbReference type="EMBL" id="GLB43179.1"/>
    </source>
</evidence>
<gene>
    <name evidence="2" type="ORF">LshimejAT787_1300800</name>
</gene>
<comment type="caution">
    <text evidence="2">The sequence shown here is derived from an EMBL/GenBank/DDBJ whole genome shotgun (WGS) entry which is preliminary data.</text>
</comment>
<name>A0A9P3UPU5_LYOSH</name>
<accession>A0A9P3UPU5</accession>
<organism evidence="2 3">
    <name type="scientific">Lyophyllum shimeji</name>
    <name type="common">Hon-shimeji</name>
    <name type="synonym">Tricholoma shimeji</name>
    <dbReference type="NCBI Taxonomy" id="47721"/>
    <lineage>
        <taxon>Eukaryota</taxon>
        <taxon>Fungi</taxon>
        <taxon>Dikarya</taxon>
        <taxon>Basidiomycota</taxon>
        <taxon>Agaricomycotina</taxon>
        <taxon>Agaricomycetes</taxon>
        <taxon>Agaricomycetidae</taxon>
        <taxon>Agaricales</taxon>
        <taxon>Tricholomatineae</taxon>
        <taxon>Lyophyllaceae</taxon>
        <taxon>Lyophyllum</taxon>
    </lineage>
</organism>